<dbReference type="PANTHER" id="PTHR12369">
    <property type="entry name" value="CHONDROITIN SYNTHASE"/>
    <property type="match status" value="1"/>
</dbReference>
<dbReference type="AlphaFoldDB" id="A0AAV6Z1A1"/>
<feature type="compositionally biased region" description="Polar residues" evidence="10">
    <location>
        <begin position="217"/>
        <end position="231"/>
    </location>
</feature>
<feature type="compositionally biased region" description="Acidic residues" evidence="10">
    <location>
        <begin position="417"/>
        <end position="427"/>
    </location>
</feature>
<gene>
    <name evidence="11" type="ORF">GDO81_019815</name>
</gene>
<dbReference type="Proteomes" id="UP000824782">
    <property type="component" value="Unassembled WGS sequence"/>
</dbReference>
<proteinExistence type="inferred from homology"/>
<feature type="compositionally biased region" description="Basic residues" evidence="10">
    <location>
        <begin position="63"/>
        <end position="76"/>
    </location>
</feature>
<evidence type="ECO:0000313" key="11">
    <source>
        <dbReference type="EMBL" id="KAG8540126.1"/>
    </source>
</evidence>
<protein>
    <recommendedName>
        <fullName evidence="9">Hexosyltransferase</fullName>
        <ecNumber evidence="9">2.4.1.-</ecNumber>
    </recommendedName>
</protein>
<keyword evidence="3 9" id="KW-0808">Transferase</keyword>
<comment type="caution">
    <text evidence="11">The sequence shown here is derived from an EMBL/GenBank/DDBJ whole genome shotgun (WGS) entry which is preliminary data.</text>
</comment>
<dbReference type="GO" id="GO:0032580">
    <property type="term" value="C:Golgi cisterna membrane"/>
    <property type="evidence" value="ECO:0007669"/>
    <property type="project" value="UniProtKB-SubCell"/>
</dbReference>
<dbReference type="InterPro" id="IPR008428">
    <property type="entry name" value="Chond_GalNAc"/>
</dbReference>
<evidence type="ECO:0000313" key="12">
    <source>
        <dbReference type="Proteomes" id="UP000824782"/>
    </source>
</evidence>
<dbReference type="InterPro" id="IPR029044">
    <property type="entry name" value="Nucleotide-diphossugar_trans"/>
</dbReference>
<keyword evidence="4" id="KW-0812">Transmembrane</keyword>
<keyword evidence="8" id="KW-0472">Membrane</keyword>
<comment type="subcellular location">
    <subcellularLocation>
        <location evidence="1 9">Golgi apparatus</location>
        <location evidence="1 9">Golgi stack membrane</location>
        <topology evidence="1 9">Single-pass type II membrane protein</topology>
    </subcellularLocation>
</comment>
<feature type="compositionally biased region" description="Polar residues" evidence="10">
    <location>
        <begin position="356"/>
        <end position="369"/>
    </location>
</feature>
<sequence>MIRQRKLFLVELEDQPPGPTKTSHRRRGQGNIDMKIVKKDSDPKRITSYISQTSKPEQETHKTHFASRPRKKKRTYLPHTALVTHGQIQTEVEKGGTRLSRNRERRIQGRQRKSKNSKVQRRQKNVPQDPNLLEMRDPEKVDHRKADFVGKDQEPDEINTKEPLHGGKLKPRRRAEDRPGQGRYEGRTVQDRIQRPKRVEENRASLKIHEGTARPENYTTPDSQINQNLGQHGSRVKNNVVGDNSWMEPKPGQNQSVPPESQVRRRPGENATLWRPQLEKNVSLEGPDVGWTRSGLQRTKNQGDGDHEERKPEGQKMGLEENLEKRQDLEQVERRTEQHVVSPDVLQRRKYGHMTTAENNDVEPTQQQAPHKMEEDNKDAAVEDNEVPQPNRDKYIEDNPDNDIRDDQEEEGRPYREEEEVDEEEEEMEYPFVFEEPVFWNRTFHVSETDFHVLRSDYIDLQCNTSGNLRLKESEALSIVGSFMKKLNQWHRGMFKLQRIVNFEKHLDYVRGSRYFLDLELRDKFNRLVRFAHYVFAPSWTGLNEEVRDQERDMRRKMWGPRRRLMGDEKQVDLCWPTGVVWNPRAMVYFIVPVKNQARWVQKFIWDMESLHQATEDPNFTVIIVDFSSTDLDVREALKRSRLPRYHFAQLEGNFERSAGLQAGIDLVKNPHSILFLCDLHMHFPPSVIDSVRTHTVEGKMVFAPIVMRLNCGASPRWPDGYWEVNGFGLLGIYKSDLDRIGGMNTEEFGERWGGEDWELLDRILHAGLEVERLAVRNFYHYFHSKRGMWNRRTAANAPQDIRT</sequence>
<feature type="region of interest" description="Disordered" evidence="10">
    <location>
        <begin position="1"/>
        <end position="427"/>
    </location>
</feature>
<feature type="compositionally biased region" description="Basic and acidic residues" evidence="10">
    <location>
        <begin position="174"/>
        <end position="213"/>
    </location>
</feature>
<evidence type="ECO:0000256" key="4">
    <source>
        <dbReference type="ARBA" id="ARBA00022692"/>
    </source>
</evidence>
<evidence type="ECO:0000256" key="10">
    <source>
        <dbReference type="SAM" id="MobiDB-lite"/>
    </source>
</evidence>
<evidence type="ECO:0000256" key="2">
    <source>
        <dbReference type="ARBA" id="ARBA00009239"/>
    </source>
</evidence>
<feature type="compositionally biased region" description="Basic and acidic residues" evidence="10">
    <location>
        <begin position="91"/>
        <end position="107"/>
    </location>
</feature>
<dbReference type="CDD" id="cd00761">
    <property type="entry name" value="Glyco_tranf_GTA_type"/>
    <property type="match status" value="1"/>
</dbReference>
<feature type="compositionally biased region" description="Basic and acidic residues" evidence="10">
    <location>
        <begin position="371"/>
        <end position="381"/>
    </location>
</feature>
<evidence type="ECO:0000256" key="3">
    <source>
        <dbReference type="ARBA" id="ARBA00022679"/>
    </source>
</evidence>
<organism evidence="11 12">
    <name type="scientific">Engystomops pustulosus</name>
    <name type="common">Tungara frog</name>
    <name type="synonym">Physalaemus pustulosus</name>
    <dbReference type="NCBI Taxonomy" id="76066"/>
    <lineage>
        <taxon>Eukaryota</taxon>
        <taxon>Metazoa</taxon>
        <taxon>Chordata</taxon>
        <taxon>Craniata</taxon>
        <taxon>Vertebrata</taxon>
        <taxon>Euteleostomi</taxon>
        <taxon>Amphibia</taxon>
        <taxon>Batrachia</taxon>
        <taxon>Anura</taxon>
        <taxon>Neobatrachia</taxon>
        <taxon>Hyloidea</taxon>
        <taxon>Leptodactylidae</taxon>
        <taxon>Leiuperinae</taxon>
        <taxon>Engystomops</taxon>
    </lineage>
</organism>
<dbReference type="InterPro" id="IPR051227">
    <property type="entry name" value="CS_glycosyltransferase"/>
</dbReference>
<dbReference type="Gene3D" id="3.90.550.10">
    <property type="entry name" value="Spore Coat Polysaccharide Biosynthesis Protein SpsA, Chain A"/>
    <property type="match status" value="1"/>
</dbReference>
<feature type="compositionally biased region" description="Basic and acidic residues" evidence="10">
    <location>
        <begin position="134"/>
        <end position="165"/>
    </location>
</feature>
<feature type="compositionally biased region" description="Basic residues" evidence="10">
    <location>
        <begin position="108"/>
        <end position="124"/>
    </location>
</feature>
<accession>A0AAV6Z1A1</accession>
<keyword evidence="6" id="KW-1133">Transmembrane helix</keyword>
<evidence type="ECO:0000256" key="5">
    <source>
        <dbReference type="ARBA" id="ARBA00022968"/>
    </source>
</evidence>
<evidence type="ECO:0000256" key="7">
    <source>
        <dbReference type="ARBA" id="ARBA00023034"/>
    </source>
</evidence>
<comment type="similarity">
    <text evidence="2 9">Belongs to the chondroitin N-acetylgalactosaminyltransferase family.</text>
</comment>
<name>A0AAV6Z1A1_ENGPU</name>
<feature type="compositionally biased region" description="Basic and acidic residues" evidence="10">
    <location>
        <begin position="35"/>
        <end position="45"/>
    </location>
</feature>
<dbReference type="Pfam" id="PF05679">
    <property type="entry name" value="CHGN"/>
    <property type="match status" value="1"/>
</dbReference>
<evidence type="ECO:0000256" key="1">
    <source>
        <dbReference type="ARBA" id="ARBA00004447"/>
    </source>
</evidence>
<reference evidence="11" key="1">
    <citation type="thesis" date="2020" institute="ProQuest LLC" country="789 East Eisenhower Parkway, Ann Arbor, MI, USA">
        <title>Comparative Genomics and Chromosome Evolution.</title>
        <authorList>
            <person name="Mudd A.B."/>
        </authorList>
    </citation>
    <scope>NUCLEOTIDE SEQUENCE</scope>
    <source>
        <strain evidence="11">237g6f4</strain>
        <tissue evidence="11">Blood</tissue>
    </source>
</reference>
<feature type="compositionally biased region" description="Basic and acidic residues" evidence="10">
    <location>
        <begin position="301"/>
        <end position="338"/>
    </location>
</feature>
<dbReference type="EMBL" id="WNYA01011511">
    <property type="protein sequence ID" value="KAG8540126.1"/>
    <property type="molecule type" value="Genomic_DNA"/>
</dbReference>
<dbReference type="EC" id="2.4.1.-" evidence="9"/>
<evidence type="ECO:0000256" key="9">
    <source>
        <dbReference type="RuleBase" id="RU364016"/>
    </source>
</evidence>
<dbReference type="SUPFAM" id="SSF53448">
    <property type="entry name" value="Nucleotide-diphospho-sugar transferases"/>
    <property type="match status" value="1"/>
</dbReference>
<evidence type="ECO:0000256" key="8">
    <source>
        <dbReference type="ARBA" id="ARBA00023136"/>
    </source>
</evidence>
<dbReference type="PANTHER" id="PTHR12369:SF15">
    <property type="entry name" value="BETA-1,4-N-ACETYLGALACTOSAMINYLTRANSFERASE 3"/>
    <property type="match status" value="1"/>
</dbReference>
<feature type="compositionally biased region" description="Basic and acidic residues" evidence="10">
    <location>
        <begin position="391"/>
        <end position="416"/>
    </location>
</feature>
<evidence type="ECO:0000256" key="6">
    <source>
        <dbReference type="ARBA" id="ARBA00022989"/>
    </source>
</evidence>
<keyword evidence="12" id="KW-1185">Reference proteome</keyword>
<keyword evidence="5 9" id="KW-0735">Signal-anchor</keyword>
<dbReference type="GO" id="GO:0008376">
    <property type="term" value="F:acetylgalactosaminyltransferase activity"/>
    <property type="evidence" value="ECO:0007669"/>
    <property type="project" value="InterPro"/>
</dbReference>
<keyword evidence="7 9" id="KW-0333">Golgi apparatus</keyword>